<proteinExistence type="predicted"/>
<sequence length="61" mass="6697">MQTDPRSLIVMCILPDEISSQDDAMSVAHVALQVPHPRTVDNQQPECRVANAQGRLLVPFG</sequence>
<dbReference type="Proteomes" id="UP000298491">
    <property type="component" value="Unassembled WGS sequence"/>
</dbReference>
<accession>A0A659Q6V7</accession>
<reference evidence="1 2" key="1">
    <citation type="submission" date="2018-03" db="EMBL/GenBank/DDBJ databases">
        <title>Non-Typhoidal Salmonella genome sequencing and assembly.</title>
        <authorList>
            <person name="Matchawe C."/>
        </authorList>
    </citation>
    <scope>NUCLEOTIDE SEQUENCE [LARGE SCALE GENOMIC DNA]</scope>
    <source>
        <strain evidence="1 2">35dea</strain>
    </source>
</reference>
<dbReference type="EMBL" id="PYKB01001265">
    <property type="protein sequence ID" value="TGC82250.1"/>
    <property type="molecule type" value="Genomic_DNA"/>
</dbReference>
<evidence type="ECO:0000313" key="2">
    <source>
        <dbReference type="Proteomes" id="UP000298491"/>
    </source>
</evidence>
<organism evidence="1 2">
    <name type="scientific">Salmonella enterica subsp. enterica serovar Wilhelmsburg</name>
    <dbReference type="NCBI Taxonomy" id="1960126"/>
    <lineage>
        <taxon>Bacteria</taxon>
        <taxon>Pseudomonadati</taxon>
        <taxon>Pseudomonadota</taxon>
        <taxon>Gammaproteobacteria</taxon>
        <taxon>Enterobacterales</taxon>
        <taxon>Enterobacteriaceae</taxon>
        <taxon>Salmonella</taxon>
    </lineage>
</organism>
<protein>
    <submittedName>
        <fullName evidence="1">Uncharacterized protein</fullName>
    </submittedName>
</protein>
<dbReference type="AlphaFoldDB" id="A0A659Q6V7"/>
<gene>
    <name evidence="1" type="ORF">C9F09_21610</name>
</gene>
<evidence type="ECO:0000313" key="1">
    <source>
        <dbReference type="EMBL" id="TGC82250.1"/>
    </source>
</evidence>
<comment type="caution">
    <text evidence="1">The sequence shown here is derived from an EMBL/GenBank/DDBJ whole genome shotgun (WGS) entry which is preliminary data.</text>
</comment>
<name>A0A659Q6V7_SALET</name>
<feature type="non-terminal residue" evidence="1">
    <location>
        <position position="61"/>
    </location>
</feature>